<dbReference type="InterPro" id="IPR006439">
    <property type="entry name" value="HAD-SF_hydro_IA"/>
</dbReference>
<dbReference type="CDD" id="cd02588">
    <property type="entry name" value="HAD_L2-DEX"/>
    <property type="match status" value="1"/>
</dbReference>
<accession>A0A6N7PMU0</accession>
<sequence length="299" mass="32858">MGSIRRCWCLDHGGARKLLVSLRWDVLPPITCEVFMPTLPSNRRRFLQLLTSAPLGVAASCVAAAPEAPARPPARARVRAIAFDAFPIFDPRPIGALAEELFPGQGASLMDAWRTRQFEYTWLRVASQRYADFWQVTADALSFAATRLGLDLDARTRTRLLEAHLELRAWPDVLPALRSLRGAGVRLVFLSNFTPRMLDAAITSAGLGGLFERAISTDEARTYKPDPRAYRLAVDALELPREAIVFAAFAGWDAAGAKWFGYPTFWVNRMKQPAEMLDVLPDGIGAGLSELVTFAAAGA</sequence>
<dbReference type="AlphaFoldDB" id="A0A6N7PMU0"/>
<dbReference type="NCBIfam" id="TIGR01493">
    <property type="entry name" value="HAD-SF-IA-v2"/>
    <property type="match status" value="1"/>
</dbReference>
<dbReference type="PANTHER" id="PTHR43316">
    <property type="entry name" value="HYDROLASE, HALOACID DELAHOGENASE-RELATED"/>
    <property type="match status" value="1"/>
</dbReference>
<dbReference type="InterPro" id="IPR006328">
    <property type="entry name" value="2-HAD"/>
</dbReference>
<dbReference type="Gene3D" id="1.10.150.240">
    <property type="entry name" value="Putative phosphatase, domain 2"/>
    <property type="match status" value="1"/>
</dbReference>
<evidence type="ECO:0000313" key="4">
    <source>
        <dbReference type="Proteomes" id="UP000440224"/>
    </source>
</evidence>
<keyword evidence="2" id="KW-0378">Hydrolase</keyword>
<dbReference type="SUPFAM" id="SSF56784">
    <property type="entry name" value="HAD-like"/>
    <property type="match status" value="1"/>
</dbReference>
<dbReference type="Pfam" id="PF00702">
    <property type="entry name" value="Hydrolase"/>
    <property type="match status" value="1"/>
</dbReference>
<dbReference type="NCBIfam" id="TIGR01428">
    <property type="entry name" value="HAD_type_II"/>
    <property type="match status" value="1"/>
</dbReference>
<dbReference type="PANTHER" id="PTHR43316:SF3">
    <property type="entry name" value="HALOACID DEHALOGENASE, TYPE II (AFU_ORTHOLOGUE AFUA_2G07750)-RELATED"/>
    <property type="match status" value="1"/>
</dbReference>
<evidence type="ECO:0000256" key="1">
    <source>
        <dbReference type="ARBA" id="ARBA00008106"/>
    </source>
</evidence>
<dbReference type="OrthoDB" id="264363at2"/>
<gene>
    <name evidence="3" type="ORF">GF068_14160</name>
</gene>
<dbReference type="Proteomes" id="UP000440224">
    <property type="component" value="Unassembled WGS sequence"/>
</dbReference>
<dbReference type="InterPro" id="IPR006311">
    <property type="entry name" value="TAT_signal"/>
</dbReference>
<keyword evidence="4" id="KW-1185">Reference proteome</keyword>
<dbReference type="EMBL" id="WJIE01000004">
    <property type="protein sequence ID" value="MRG93067.1"/>
    <property type="molecule type" value="Genomic_DNA"/>
</dbReference>
<dbReference type="GO" id="GO:0019120">
    <property type="term" value="F:hydrolase activity, acting on acid halide bonds, in C-halide compounds"/>
    <property type="evidence" value="ECO:0007669"/>
    <property type="project" value="InterPro"/>
</dbReference>
<name>A0A6N7PMU0_9BACT</name>
<dbReference type="InterPro" id="IPR023214">
    <property type="entry name" value="HAD_sf"/>
</dbReference>
<dbReference type="PROSITE" id="PS51318">
    <property type="entry name" value="TAT"/>
    <property type="match status" value="1"/>
</dbReference>
<evidence type="ECO:0000256" key="2">
    <source>
        <dbReference type="ARBA" id="ARBA00022801"/>
    </source>
</evidence>
<evidence type="ECO:0000313" key="3">
    <source>
        <dbReference type="EMBL" id="MRG93067.1"/>
    </source>
</evidence>
<organism evidence="3 4">
    <name type="scientific">Polyangium spumosum</name>
    <dbReference type="NCBI Taxonomy" id="889282"/>
    <lineage>
        <taxon>Bacteria</taxon>
        <taxon>Pseudomonadati</taxon>
        <taxon>Myxococcota</taxon>
        <taxon>Polyangia</taxon>
        <taxon>Polyangiales</taxon>
        <taxon>Polyangiaceae</taxon>
        <taxon>Polyangium</taxon>
    </lineage>
</organism>
<dbReference type="PRINTS" id="PR00413">
    <property type="entry name" value="HADHALOGNASE"/>
</dbReference>
<dbReference type="InterPro" id="IPR051540">
    <property type="entry name" value="S-2-haloacid_dehalogenase"/>
</dbReference>
<dbReference type="InterPro" id="IPR036412">
    <property type="entry name" value="HAD-like_sf"/>
</dbReference>
<dbReference type="InterPro" id="IPR023198">
    <property type="entry name" value="PGP-like_dom2"/>
</dbReference>
<dbReference type="Gene3D" id="3.40.50.1000">
    <property type="entry name" value="HAD superfamily/HAD-like"/>
    <property type="match status" value="1"/>
</dbReference>
<reference evidence="3 4" key="1">
    <citation type="submission" date="2019-10" db="EMBL/GenBank/DDBJ databases">
        <title>A soil myxobacterium in the family Polyangiaceae.</title>
        <authorList>
            <person name="Li Y."/>
            <person name="Wang J."/>
        </authorList>
    </citation>
    <scope>NUCLEOTIDE SEQUENCE [LARGE SCALE GENOMIC DNA]</scope>
    <source>
        <strain evidence="3 4">DSM 14734</strain>
    </source>
</reference>
<proteinExistence type="inferred from homology"/>
<comment type="similarity">
    <text evidence="1">Belongs to the HAD-like hydrolase superfamily. S-2-haloalkanoic acid dehalogenase family.</text>
</comment>
<protein>
    <submittedName>
        <fullName evidence="3">Haloacid dehalogenase type II</fullName>
    </submittedName>
</protein>
<comment type="caution">
    <text evidence="3">The sequence shown here is derived from an EMBL/GenBank/DDBJ whole genome shotgun (WGS) entry which is preliminary data.</text>
</comment>